<dbReference type="InterPro" id="IPR019004">
    <property type="entry name" value="YqeY/Aim41"/>
</dbReference>
<keyword evidence="3" id="KW-1185">Reference proteome</keyword>
<comment type="caution">
    <text evidence="2">The sequence shown here is derived from an EMBL/GenBank/DDBJ whole genome shotgun (WGS) entry which is preliminary data.</text>
</comment>
<evidence type="ECO:0000313" key="3">
    <source>
        <dbReference type="Proteomes" id="UP000091967"/>
    </source>
</evidence>
<accession>A0A1B8AN57</accession>
<dbReference type="EMBL" id="LYXU01000003">
    <property type="protein sequence ID" value="OBS21999.1"/>
    <property type="molecule type" value="Genomic_DNA"/>
</dbReference>
<dbReference type="AlphaFoldDB" id="A0A1B8AN57"/>
<dbReference type="Gene3D" id="1.10.1510.10">
    <property type="entry name" value="Uncharacterised protein YqeY/AIM41 PF09424, N-terminal domain"/>
    <property type="match status" value="1"/>
</dbReference>
<keyword evidence="1" id="KW-0496">Mitochondrion</keyword>
<sequence>MASRHSMQLFLALRTSQSTIRQPVNRISVCRFYSTSTDDAPAPLLSKLKADLKTAMRAKDTPRLTVLRAIMSANLNASKTSTPIKTDVQLVALIRKIQKGAQDAAAEAKAANRDDLVQKEEAQIKVLDEYIANSGVESLTEAQLKAMVQDAFEASKAAGVQAKSVMGDVMKRLSGSLEGKDVDKKELSKMVKELTG</sequence>
<dbReference type="Gene3D" id="1.10.10.410">
    <property type="match status" value="1"/>
</dbReference>
<dbReference type="InterPro" id="IPR023168">
    <property type="entry name" value="GatB_Yqey_C_2"/>
</dbReference>
<dbReference type="PANTHER" id="PTHR28055">
    <property type="entry name" value="ALTERED INHERITANCE OF MITOCHONDRIA PROTEIN 41, MITOCHONDRIAL"/>
    <property type="match status" value="1"/>
</dbReference>
<dbReference type="Pfam" id="PF09424">
    <property type="entry name" value="YqeY"/>
    <property type="match status" value="1"/>
</dbReference>
<dbReference type="OMA" id="RWNSTGP"/>
<reference evidence="2 3" key="1">
    <citation type="submission" date="2016-06" db="EMBL/GenBank/DDBJ databases">
        <title>Living apart together: crosstalk between the core and supernumerary genomes in a fungal plant pathogen.</title>
        <authorList>
            <person name="Vanheule A."/>
            <person name="Audenaert K."/>
            <person name="Warris S."/>
            <person name="Van De Geest H."/>
            <person name="Schijlen E."/>
            <person name="Hofte M."/>
            <person name="De Saeger S."/>
            <person name="Haesaert G."/>
            <person name="Waalwijk C."/>
            <person name="Van Der Lee T."/>
        </authorList>
    </citation>
    <scope>NUCLEOTIDE SEQUENCE [LARGE SCALE GENOMIC DNA]</scope>
    <source>
        <strain evidence="2 3">2516</strain>
    </source>
</reference>
<evidence type="ECO:0000313" key="2">
    <source>
        <dbReference type="EMBL" id="OBS21999.1"/>
    </source>
</evidence>
<dbReference type="PANTHER" id="PTHR28055:SF1">
    <property type="entry name" value="ALTERED INHERITANCE OF MITOCHONDRIA PROTEIN 41, MITOCHONDRIAL"/>
    <property type="match status" value="1"/>
</dbReference>
<dbReference type="GO" id="GO:0016884">
    <property type="term" value="F:carbon-nitrogen ligase activity, with glutamine as amido-N-donor"/>
    <property type="evidence" value="ECO:0007669"/>
    <property type="project" value="UniProtKB-UniRule"/>
</dbReference>
<dbReference type="Proteomes" id="UP000091967">
    <property type="component" value="Unassembled WGS sequence"/>
</dbReference>
<gene>
    <name evidence="1" type="primary">AIM41</name>
    <name evidence="2" type="ORF">FPOA_08336</name>
</gene>
<dbReference type="SUPFAM" id="SSF89095">
    <property type="entry name" value="GatB/YqeY motif"/>
    <property type="match status" value="1"/>
</dbReference>
<dbReference type="InterPro" id="IPR003789">
    <property type="entry name" value="Asn/Gln_tRNA_amidoTrase-B-like"/>
</dbReference>
<comment type="similarity">
    <text evidence="1">Belongs to the AIM41 family.</text>
</comment>
<proteinExistence type="inferred from homology"/>
<dbReference type="InterPro" id="IPR042184">
    <property type="entry name" value="YqeY/Aim41_N"/>
</dbReference>
<organism evidence="2 3">
    <name type="scientific">Fusarium poae</name>
    <dbReference type="NCBI Taxonomy" id="36050"/>
    <lineage>
        <taxon>Eukaryota</taxon>
        <taxon>Fungi</taxon>
        <taxon>Dikarya</taxon>
        <taxon>Ascomycota</taxon>
        <taxon>Pezizomycotina</taxon>
        <taxon>Sordariomycetes</taxon>
        <taxon>Hypocreomycetidae</taxon>
        <taxon>Hypocreales</taxon>
        <taxon>Nectriaceae</taxon>
        <taxon>Fusarium</taxon>
    </lineage>
</organism>
<dbReference type="STRING" id="36050.A0A1B8AN57"/>
<protein>
    <recommendedName>
        <fullName evidence="1">Altered inheritance of mitochondria protein 41</fullName>
    </recommendedName>
</protein>
<dbReference type="GO" id="GO:0005739">
    <property type="term" value="C:mitochondrion"/>
    <property type="evidence" value="ECO:0007669"/>
    <property type="project" value="UniProtKB-SubCell"/>
</dbReference>
<comment type="subcellular location">
    <subcellularLocation>
        <location evidence="1">Mitochondrion</location>
    </subcellularLocation>
</comment>
<evidence type="ECO:0000256" key="1">
    <source>
        <dbReference type="RuleBase" id="RU365099"/>
    </source>
</evidence>
<name>A0A1B8AN57_FUSPO</name>